<evidence type="ECO:0000313" key="1">
    <source>
        <dbReference type="EMBL" id="MPM92324.1"/>
    </source>
</evidence>
<comment type="caution">
    <text evidence="1">The sequence shown here is derived from an EMBL/GenBank/DDBJ whole genome shotgun (WGS) entry which is preliminary data.</text>
</comment>
<proteinExistence type="predicted"/>
<organism evidence="1">
    <name type="scientific">bioreactor metagenome</name>
    <dbReference type="NCBI Taxonomy" id="1076179"/>
    <lineage>
        <taxon>unclassified sequences</taxon>
        <taxon>metagenomes</taxon>
        <taxon>ecological metagenomes</taxon>
    </lineage>
</organism>
<protein>
    <submittedName>
        <fullName evidence="1">Uncharacterized protein</fullName>
    </submittedName>
</protein>
<sequence length="72" mass="8443">MPFKFEIIAQIDTEGHKQHNIEKDGQKRETAKGRKISTEVIDIELRVTNEIADEGKRDQLWLYRGTVLYGRK</sequence>
<name>A0A645DS70_9ZZZZ</name>
<accession>A0A645DS70</accession>
<gene>
    <name evidence="1" type="ORF">SDC9_139459</name>
</gene>
<dbReference type="AlphaFoldDB" id="A0A645DS70"/>
<dbReference type="EMBL" id="VSSQ01039278">
    <property type="protein sequence ID" value="MPM92324.1"/>
    <property type="molecule type" value="Genomic_DNA"/>
</dbReference>
<reference evidence="1" key="1">
    <citation type="submission" date="2019-08" db="EMBL/GenBank/DDBJ databases">
        <authorList>
            <person name="Kucharzyk K."/>
            <person name="Murdoch R.W."/>
            <person name="Higgins S."/>
            <person name="Loffler F."/>
        </authorList>
    </citation>
    <scope>NUCLEOTIDE SEQUENCE</scope>
</reference>